<organism evidence="1">
    <name type="scientific">Salmonella diarizonae</name>
    <dbReference type="NCBI Taxonomy" id="59204"/>
    <lineage>
        <taxon>Bacteria</taxon>
        <taxon>Pseudomonadati</taxon>
        <taxon>Pseudomonadota</taxon>
        <taxon>Gammaproteobacteria</taxon>
        <taxon>Enterobacterales</taxon>
        <taxon>Enterobacteriaceae</taxon>
        <taxon>Salmonella</taxon>
    </lineage>
</organism>
<reference evidence="1" key="1">
    <citation type="submission" date="2018-08" db="EMBL/GenBank/DDBJ databases">
        <authorList>
            <consortium name="GenomeTrakr network: Whole genome sequencing for foodborne pathogen traceback"/>
        </authorList>
    </citation>
    <scope>NUCLEOTIDE SEQUENCE [LARGE SCALE GENOMIC DNA]</scope>
    <source>
        <strain evidence="1">FMA0132</strain>
    </source>
</reference>
<accession>A0A6C8Y3Y9</accession>
<comment type="caution">
    <text evidence="1">The sequence shown here is derived from an EMBL/GenBank/DDBJ whole genome shotgun (WGS) entry which is preliminary data.</text>
</comment>
<evidence type="ECO:0000313" key="1">
    <source>
        <dbReference type="EMBL" id="MIE73151.1"/>
    </source>
</evidence>
<protein>
    <submittedName>
        <fullName evidence="1">Uncharacterized protein</fullName>
    </submittedName>
</protein>
<sequence length="127" mass="13962">MSNLSGALRVFSGKIVNYTNKQGQPDSFCSAATLADYDEADNSIGCGFIEESFPNDNNHLLIKRLQSDIRQASLKGFDYILIIPHYKRIARGRGQAQSVVGDYELVGYGKLTDSSLESVQAKQPIKS</sequence>
<gene>
    <name evidence="1" type="ORF">EL06_28305</name>
</gene>
<proteinExistence type="predicted"/>
<dbReference type="Proteomes" id="UP000885362">
    <property type="component" value="Unassembled WGS sequence"/>
</dbReference>
<dbReference type="EMBL" id="RSHK01000078">
    <property type="protein sequence ID" value="MIE73151.1"/>
    <property type="molecule type" value="Genomic_DNA"/>
</dbReference>
<name>A0A6C8Y3Y9_SALDZ</name>
<dbReference type="AlphaFoldDB" id="A0A6C8Y3Y9"/>